<evidence type="ECO:0000256" key="1">
    <source>
        <dbReference type="ARBA" id="ARBA00001933"/>
    </source>
</evidence>
<dbReference type="InterPro" id="IPR051151">
    <property type="entry name" value="Group_II_Decarboxylase"/>
</dbReference>
<dbReference type="Pfam" id="PF00282">
    <property type="entry name" value="Pyridoxal_deC"/>
    <property type="match status" value="1"/>
</dbReference>
<evidence type="ECO:0000256" key="7">
    <source>
        <dbReference type="RuleBase" id="RU000382"/>
    </source>
</evidence>
<protein>
    <submittedName>
        <fullName evidence="8">Aspartate aminotransferase family protein</fullName>
    </submittedName>
</protein>
<dbReference type="GO" id="GO:0016831">
    <property type="term" value="F:carboxy-lyase activity"/>
    <property type="evidence" value="ECO:0007669"/>
    <property type="project" value="UniProtKB-KW"/>
</dbReference>
<accession>A0A7X9P3E5</accession>
<reference evidence="8 9" key="1">
    <citation type="submission" date="2020-04" db="EMBL/GenBank/DDBJ databases">
        <title>Flammeovirga sp. SR4, a novel species isolated from seawater.</title>
        <authorList>
            <person name="Wang X."/>
        </authorList>
    </citation>
    <scope>NUCLEOTIDE SEQUENCE [LARGE SCALE GENOMIC DNA]</scope>
    <source>
        <strain evidence="8 9">ATCC 23126</strain>
    </source>
</reference>
<comment type="caution">
    <text evidence="8">The sequence shown here is derived from an EMBL/GenBank/DDBJ whole genome shotgun (WGS) entry which is preliminary data.</text>
</comment>
<dbReference type="RefSeq" id="WP_169656931.1">
    <property type="nucleotide sequence ID" value="NZ_JABANE010000026.1"/>
</dbReference>
<keyword evidence="5 7" id="KW-0456">Lyase</keyword>
<name>A0A7X9P3E5_9BACT</name>
<evidence type="ECO:0000256" key="6">
    <source>
        <dbReference type="PIRSR" id="PIRSR602129-50"/>
    </source>
</evidence>
<keyword evidence="9" id="KW-1185">Reference proteome</keyword>
<dbReference type="SUPFAM" id="SSF53383">
    <property type="entry name" value="PLP-dependent transferases"/>
    <property type="match status" value="1"/>
</dbReference>
<dbReference type="InterPro" id="IPR015424">
    <property type="entry name" value="PyrdxlP-dep_Trfase"/>
</dbReference>
<keyword evidence="8" id="KW-0808">Transferase</keyword>
<dbReference type="Gene3D" id="3.40.640.10">
    <property type="entry name" value="Type I PLP-dependent aspartate aminotransferase-like (Major domain)"/>
    <property type="match status" value="1"/>
</dbReference>
<dbReference type="Proteomes" id="UP000576082">
    <property type="component" value="Unassembled WGS sequence"/>
</dbReference>
<evidence type="ECO:0000313" key="9">
    <source>
        <dbReference type="Proteomes" id="UP000576082"/>
    </source>
</evidence>
<keyword evidence="4 6" id="KW-0663">Pyridoxal phosphate</keyword>
<evidence type="ECO:0000256" key="3">
    <source>
        <dbReference type="ARBA" id="ARBA00022793"/>
    </source>
</evidence>
<dbReference type="AlphaFoldDB" id="A0A7X9P3E5"/>
<dbReference type="GO" id="GO:0008483">
    <property type="term" value="F:transaminase activity"/>
    <property type="evidence" value="ECO:0007669"/>
    <property type="project" value="UniProtKB-KW"/>
</dbReference>
<evidence type="ECO:0000313" key="8">
    <source>
        <dbReference type="EMBL" id="NME68630.1"/>
    </source>
</evidence>
<evidence type="ECO:0000256" key="5">
    <source>
        <dbReference type="ARBA" id="ARBA00023239"/>
    </source>
</evidence>
<feature type="modified residue" description="N6-(pyridoxal phosphate)lysine" evidence="6">
    <location>
        <position position="263"/>
    </location>
</feature>
<dbReference type="GO" id="GO:0030170">
    <property type="term" value="F:pyridoxal phosphate binding"/>
    <property type="evidence" value="ECO:0007669"/>
    <property type="project" value="InterPro"/>
</dbReference>
<comment type="similarity">
    <text evidence="2 7">Belongs to the group II decarboxylase family.</text>
</comment>
<evidence type="ECO:0000256" key="4">
    <source>
        <dbReference type="ARBA" id="ARBA00022898"/>
    </source>
</evidence>
<organism evidence="8 9">
    <name type="scientific">Flammeovirga aprica JL-4</name>
    <dbReference type="NCBI Taxonomy" id="694437"/>
    <lineage>
        <taxon>Bacteria</taxon>
        <taxon>Pseudomonadati</taxon>
        <taxon>Bacteroidota</taxon>
        <taxon>Cytophagia</taxon>
        <taxon>Cytophagales</taxon>
        <taxon>Flammeovirgaceae</taxon>
        <taxon>Flammeovirga</taxon>
    </lineage>
</organism>
<gene>
    <name evidence="8" type="ORF">HHU12_11720</name>
</gene>
<dbReference type="PANTHER" id="PTHR46101">
    <property type="match status" value="1"/>
</dbReference>
<dbReference type="GO" id="GO:0019752">
    <property type="term" value="P:carboxylic acid metabolic process"/>
    <property type="evidence" value="ECO:0007669"/>
    <property type="project" value="InterPro"/>
</dbReference>
<dbReference type="InterPro" id="IPR015421">
    <property type="entry name" value="PyrdxlP-dep_Trfase_major"/>
</dbReference>
<proteinExistence type="inferred from homology"/>
<evidence type="ECO:0000256" key="2">
    <source>
        <dbReference type="ARBA" id="ARBA00009533"/>
    </source>
</evidence>
<comment type="cofactor">
    <cofactor evidence="1 6 7">
        <name>pyridoxal 5'-phosphate</name>
        <dbReference type="ChEBI" id="CHEBI:597326"/>
    </cofactor>
</comment>
<dbReference type="InterPro" id="IPR002129">
    <property type="entry name" value="PyrdxlP-dep_de-COase"/>
</dbReference>
<dbReference type="PANTHER" id="PTHR46101:SF18">
    <property type="entry name" value="HISTIDINE DECARBOXYLASE"/>
    <property type="match status" value="1"/>
</dbReference>
<sequence>MHIWEKKTKEEIRQRIFDALHENRDYFGNNSLGVPGSHLDSKVFPEDAPFLKEAPFITSLLHNPNHIGCHTQGESESFFKGTQDIERELIEICGVDILKGEPNSIDGYVAAGGTEANMQAIWIYRNYFKEEFNATLDEIAIIASQDSHYSMAKASNILSLTYYQVAVSENERVLLQTSLEEKIEQALAEGKKYFIVIANMMTTMFGSVDDVNIYTDTLKAKQLPFKLHVDGAYGGFFFPFSHKKHNLDFRNKDISSVTLDAHKMLQAPYGTGLFLVRKGWMKYGNTKADYVQGDDFTMIGSRSGANAIAIWMILLTYGPYGMREKIYILSKRGDWFTHKLDEIGIQYFRSKDSNIITMKAKGISPEVASKYGLVPDVHHNPSWYKVVIMEHVTIEKLAPLVEDLKKISIKKTTV</sequence>
<keyword evidence="8" id="KW-0032">Aminotransferase</keyword>
<keyword evidence="3" id="KW-0210">Decarboxylase</keyword>
<dbReference type="EMBL" id="JABANE010000026">
    <property type="protein sequence ID" value="NME68630.1"/>
    <property type="molecule type" value="Genomic_DNA"/>
</dbReference>